<dbReference type="AlphaFoldDB" id="A0AAE1AL55"/>
<sequence>MLALLEVCKSHQTVSRRWLSGYPTGTDVASLPGRRVIALDDIIAGFQSHTDARQASNIRHQVRHTSCTRQTAGGERGGNDGYPQPEVWMRFTKDLFSGLTIS</sequence>
<accession>A0AAE1AL55</accession>
<dbReference type="EMBL" id="JAWDGP010001628">
    <property type="protein sequence ID" value="KAK3789787.1"/>
    <property type="molecule type" value="Genomic_DNA"/>
</dbReference>
<evidence type="ECO:0000313" key="1">
    <source>
        <dbReference type="EMBL" id="KAK3789787.1"/>
    </source>
</evidence>
<dbReference type="Proteomes" id="UP001283361">
    <property type="component" value="Unassembled WGS sequence"/>
</dbReference>
<proteinExistence type="predicted"/>
<organism evidence="1 2">
    <name type="scientific">Elysia crispata</name>
    <name type="common">lettuce slug</name>
    <dbReference type="NCBI Taxonomy" id="231223"/>
    <lineage>
        <taxon>Eukaryota</taxon>
        <taxon>Metazoa</taxon>
        <taxon>Spiralia</taxon>
        <taxon>Lophotrochozoa</taxon>
        <taxon>Mollusca</taxon>
        <taxon>Gastropoda</taxon>
        <taxon>Heterobranchia</taxon>
        <taxon>Euthyneura</taxon>
        <taxon>Panpulmonata</taxon>
        <taxon>Sacoglossa</taxon>
        <taxon>Placobranchoidea</taxon>
        <taxon>Plakobranchidae</taxon>
        <taxon>Elysia</taxon>
    </lineage>
</organism>
<name>A0AAE1AL55_9GAST</name>
<gene>
    <name evidence="1" type="ORF">RRG08_036080</name>
</gene>
<comment type="caution">
    <text evidence="1">The sequence shown here is derived from an EMBL/GenBank/DDBJ whole genome shotgun (WGS) entry which is preliminary data.</text>
</comment>
<protein>
    <submittedName>
        <fullName evidence="1">Uncharacterized protein</fullName>
    </submittedName>
</protein>
<reference evidence="1" key="1">
    <citation type="journal article" date="2023" name="G3 (Bethesda)">
        <title>A reference genome for the long-term kleptoplast-retaining sea slug Elysia crispata morphotype clarki.</title>
        <authorList>
            <person name="Eastman K.E."/>
            <person name="Pendleton A.L."/>
            <person name="Shaikh M.A."/>
            <person name="Suttiyut T."/>
            <person name="Ogas R."/>
            <person name="Tomko P."/>
            <person name="Gavelis G."/>
            <person name="Widhalm J.R."/>
            <person name="Wisecaver J.H."/>
        </authorList>
    </citation>
    <scope>NUCLEOTIDE SEQUENCE</scope>
    <source>
        <strain evidence="1">ECLA1</strain>
    </source>
</reference>
<evidence type="ECO:0000313" key="2">
    <source>
        <dbReference type="Proteomes" id="UP001283361"/>
    </source>
</evidence>
<keyword evidence="2" id="KW-1185">Reference proteome</keyword>